<feature type="transmembrane region" description="Helical" evidence="1">
    <location>
        <begin position="205"/>
        <end position="227"/>
    </location>
</feature>
<evidence type="ECO:0000256" key="1">
    <source>
        <dbReference type="SAM" id="Phobius"/>
    </source>
</evidence>
<keyword evidence="3" id="KW-0378">Hydrolase</keyword>
<keyword evidence="1" id="KW-0812">Transmembrane</keyword>
<comment type="caution">
    <text evidence="3">The sequence shown here is derived from an EMBL/GenBank/DDBJ whole genome shotgun (WGS) entry which is preliminary data.</text>
</comment>
<sequence>MVSSYVTLYSQANNNDSVIYKNSSLFKGLNFMLSTNLLFALVCLSSISLWFFVKPIVPIVLSYIFLIASFYEGYVSYQSVIFVVLFTFFCVIYEKKSSQFAKNFSFIVILCFLYILIAEDFPYSTEIPIFTGVKFSSISKPFWLDINVEKTVCAVSMAAILMKRCQTFNEWKKIFKEAFLPLLIITVIIIPCGVLTGFIKFDFKLAAGAFYFLSINLFLVCVAEEVFFRGFLQKRIFDFLSKHFKSKISAPILANVLVALLFGYAHLYSGYLFATFAFIAGLGYGYAYQKSGKIESAILVHFGLNLIHFLFFTYPAYQTLP</sequence>
<feature type="transmembrane region" description="Helical" evidence="1">
    <location>
        <begin position="299"/>
        <end position="317"/>
    </location>
</feature>
<protein>
    <submittedName>
        <fullName evidence="3">CPBP family intramembrane metalloprotease</fullName>
    </submittedName>
</protein>
<keyword evidence="1" id="KW-1133">Transmembrane helix</keyword>
<dbReference type="GO" id="GO:0004175">
    <property type="term" value="F:endopeptidase activity"/>
    <property type="evidence" value="ECO:0007669"/>
    <property type="project" value="UniProtKB-ARBA"/>
</dbReference>
<gene>
    <name evidence="3" type="ORF">GCL57_01310</name>
</gene>
<feature type="transmembrane region" description="Helical" evidence="1">
    <location>
        <begin position="271"/>
        <end position="287"/>
    </location>
</feature>
<reference evidence="3 4" key="1">
    <citation type="submission" date="2019-10" db="EMBL/GenBank/DDBJ databases">
        <title>New genus of Silvanigrellaceae.</title>
        <authorList>
            <person name="Pitt A."/>
            <person name="Hahn M.W."/>
        </authorList>
    </citation>
    <scope>NUCLEOTIDE SEQUENCE [LARGE SCALE GENOMIC DNA]</scope>
    <source>
        <strain evidence="3 4">33A1-SZDP</strain>
    </source>
</reference>
<keyword evidence="1" id="KW-0472">Membrane</keyword>
<name>A0A833JET3_9BACT</name>
<organism evidence="3 4">
    <name type="scientific">Fluviispira multicolorata</name>
    <dbReference type="NCBI Taxonomy" id="2654512"/>
    <lineage>
        <taxon>Bacteria</taxon>
        <taxon>Pseudomonadati</taxon>
        <taxon>Bdellovibrionota</taxon>
        <taxon>Oligoflexia</taxon>
        <taxon>Silvanigrellales</taxon>
        <taxon>Silvanigrellaceae</taxon>
        <taxon>Fluviispira</taxon>
    </lineage>
</organism>
<evidence type="ECO:0000259" key="2">
    <source>
        <dbReference type="Pfam" id="PF02517"/>
    </source>
</evidence>
<feature type="transmembrane region" description="Helical" evidence="1">
    <location>
        <begin position="37"/>
        <end position="68"/>
    </location>
</feature>
<dbReference type="GO" id="GO:0006508">
    <property type="term" value="P:proteolysis"/>
    <property type="evidence" value="ECO:0007669"/>
    <property type="project" value="UniProtKB-KW"/>
</dbReference>
<dbReference type="Proteomes" id="UP000442694">
    <property type="component" value="Unassembled WGS sequence"/>
</dbReference>
<dbReference type="GO" id="GO:0080120">
    <property type="term" value="P:CAAX-box protein maturation"/>
    <property type="evidence" value="ECO:0007669"/>
    <property type="project" value="UniProtKB-ARBA"/>
</dbReference>
<accession>A0A833JET3</accession>
<feature type="transmembrane region" description="Helical" evidence="1">
    <location>
        <begin position="100"/>
        <end position="117"/>
    </location>
</feature>
<dbReference type="AlphaFoldDB" id="A0A833JET3"/>
<proteinExistence type="predicted"/>
<feature type="transmembrane region" description="Helical" evidence="1">
    <location>
        <begin position="74"/>
        <end position="93"/>
    </location>
</feature>
<evidence type="ECO:0000313" key="4">
    <source>
        <dbReference type="Proteomes" id="UP000442694"/>
    </source>
</evidence>
<feature type="domain" description="CAAX prenyl protease 2/Lysostaphin resistance protein A-like" evidence="2">
    <location>
        <begin position="209"/>
        <end position="307"/>
    </location>
</feature>
<dbReference type="GO" id="GO:0008237">
    <property type="term" value="F:metallopeptidase activity"/>
    <property type="evidence" value="ECO:0007669"/>
    <property type="project" value="UniProtKB-KW"/>
</dbReference>
<dbReference type="EMBL" id="WFLN01000004">
    <property type="protein sequence ID" value="KAB8033366.1"/>
    <property type="molecule type" value="Genomic_DNA"/>
</dbReference>
<keyword evidence="4" id="KW-1185">Reference proteome</keyword>
<keyword evidence="3" id="KW-0482">Metalloprotease</keyword>
<feature type="transmembrane region" description="Helical" evidence="1">
    <location>
        <begin position="174"/>
        <end position="199"/>
    </location>
</feature>
<keyword evidence="3" id="KW-0645">Protease</keyword>
<evidence type="ECO:0000313" key="3">
    <source>
        <dbReference type="EMBL" id="KAB8033366.1"/>
    </source>
</evidence>
<dbReference type="Pfam" id="PF02517">
    <property type="entry name" value="Rce1-like"/>
    <property type="match status" value="1"/>
</dbReference>
<dbReference type="InterPro" id="IPR003675">
    <property type="entry name" value="Rce1/LyrA-like_dom"/>
</dbReference>